<dbReference type="PANTHER" id="PTHR21367:SF1">
    <property type="entry name" value="ARGINYL-TRNA--PROTEIN TRANSFERASE 1"/>
    <property type="match status" value="1"/>
</dbReference>
<dbReference type="NCBIfam" id="NF002342">
    <property type="entry name" value="PRK01305.1-3"/>
    <property type="match status" value="1"/>
</dbReference>
<evidence type="ECO:0000256" key="4">
    <source>
        <dbReference type="HAMAP-Rule" id="MF_00689"/>
    </source>
</evidence>
<dbReference type="NCBIfam" id="NF002345">
    <property type="entry name" value="PRK01305.2-2"/>
    <property type="match status" value="1"/>
</dbReference>
<dbReference type="GO" id="GO:0071596">
    <property type="term" value="P:ubiquitin-dependent protein catabolic process via the N-end rule pathway"/>
    <property type="evidence" value="ECO:0007669"/>
    <property type="project" value="InterPro"/>
</dbReference>
<dbReference type="InterPro" id="IPR007471">
    <property type="entry name" value="N-end_Aminoacyl_Trfase_N"/>
</dbReference>
<accession>A0A4R6PQ17</accession>
<comment type="caution">
    <text evidence="7">The sequence shown here is derived from an EMBL/GenBank/DDBJ whole genome shotgun (WGS) entry which is preliminary data.</text>
</comment>
<comment type="catalytic activity">
    <reaction evidence="4">
        <text>N-terminal L-glutamyl-[protein] + L-leucyl-tRNA(Leu) = N-terminal L-leucyl-L-glutamyl-[protein] + tRNA(Leu) + H(+)</text>
        <dbReference type="Rhea" id="RHEA:50412"/>
        <dbReference type="Rhea" id="RHEA-COMP:9613"/>
        <dbReference type="Rhea" id="RHEA-COMP:9622"/>
        <dbReference type="Rhea" id="RHEA-COMP:12664"/>
        <dbReference type="Rhea" id="RHEA-COMP:12668"/>
        <dbReference type="ChEBI" id="CHEBI:15378"/>
        <dbReference type="ChEBI" id="CHEBI:64721"/>
        <dbReference type="ChEBI" id="CHEBI:78442"/>
        <dbReference type="ChEBI" id="CHEBI:78494"/>
        <dbReference type="ChEBI" id="CHEBI:133041"/>
        <dbReference type="EC" id="2.3.2.29"/>
    </reaction>
</comment>
<dbReference type="RefSeq" id="WP_208107589.1">
    <property type="nucleotide sequence ID" value="NZ_SNXI01000001.1"/>
</dbReference>
<dbReference type="InterPro" id="IPR007472">
    <property type="entry name" value="N-end_Aminoacyl_Trfase_C"/>
</dbReference>
<evidence type="ECO:0000256" key="2">
    <source>
        <dbReference type="ARBA" id="ARBA00022679"/>
    </source>
</evidence>
<organism evidence="7 8">
    <name type="scientific">Idiomarina aquatica</name>
    <dbReference type="NCBI Taxonomy" id="1327752"/>
    <lineage>
        <taxon>Bacteria</taxon>
        <taxon>Pseudomonadati</taxon>
        <taxon>Pseudomonadota</taxon>
        <taxon>Gammaproteobacteria</taxon>
        <taxon>Alteromonadales</taxon>
        <taxon>Idiomarinaceae</taxon>
        <taxon>Idiomarina</taxon>
    </lineage>
</organism>
<evidence type="ECO:0000259" key="5">
    <source>
        <dbReference type="Pfam" id="PF04376"/>
    </source>
</evidence>
<dbReference type="Pfam" id="PF04376">
    <property type="entry name" value="ATE_N"/>
    <property type="match status" value="1"/>
</dbReference>
<evidence type="ECO:0000256" key="3">
    <source>
        <dbReference type="ARBA" id="ARBA00023315"/>
    </source>
</evidence>
<evidence type="ECO:0000259" key="6">
    <source>
        <dbReference type="Pfam" id="PF04377"/>
    </source>
</evidence>
<dbReference type="EC" id="2.3.2.29" evidence="4"/>
<gene>
    <name evidence="4" type="primary">bpt</name>
    <name evidence="7" type="ORF">DEU29_101167</name>
</gene>
<dbReference type="EMBL" id="SNXI01000001">
    <property type="protein sequence ID" value="TDP40622.1"/>
    <property type="molecule type" value="Genomic_DNA"/>
</dbReference>
<dbReference type="HAMAP" id="MF_00689">
    <property type="entry name" value="Bpt"/>
    <property type="match status" value="1"/>
</dbReference>
<dbReference type="AlphaFoldDB" id="A0A4R6PQ17"/>
<feature type="domain" description="N-end aminoacyl transferase N-terminal" evidence="5">
    <location>
        <begin position="11"/>
        <end position="83"/>
    </location>
</feature>
<dbReference type="InterPro" id="IPR016181">
    <property type="entry name" value="Acyl_CoA_acyltransferase"/>
</dbReference>
<dbReference type="Proteomes" id="UP000295531">
    <property type="component" value="Unassembled WGS sequence"/>
</dbReference>
<feature type="domain" description="N-end rule aminoacyl transferase C-terminal" evidence="6">
    <location>
        <begin position="105"/>
        <end position="224"/>
    </location>
</feature>
<reference evidence="7 8" key="1">
    <citation type="submission" date="2019-03" db="EMBL/GenBank/DDBJ databases">
        <title>Freshwater and sediment microbial communities from various areas in North America, analyzing microbe dynamics in response to fracking.</title>
        <authorList>
            <person name="Lamendella R."/>
        </authorList>
    </citation>
    <scope>NUCLEOTIDE SEQUENCE [LARGE SCALE GENOMIC DNA]</scope>
    <source>
        <strain evidence="7 8">18_TX</strain>
    </source>
</reference>
<comment type="function">
    <text evidence="4">Functions in the N-end rule pathway of protein degradation where it conjugates Leu from its aminoacyl-tRNA to the N-termini of proteins containing an N-terminal aspartate or glutamate.</text>
</comment>
<comment type="similarity">
    <text evidence="4">Belongs to the R-transferase family. Bpt subfamily.</text>
</comment>
<dbReference type="GO" id="GO:0005737">
    <property type="term" value="C:cytoplasm"/>
    <property type="evidence" value="ECO:0007669"/>
    <property type="project" value="UniProtKB-SubCell"/>
</dbReference>
<dbReference type="SUPFAM" id="SSF55729">
    <property type="entry name" value="Acyl-CoA N-acyltransferases (Nat)"/>
    <property type="match status" value="1"/>
</dbReference>
<dbReference type="InterPro" id="IPR017138">
    <property type="entry name" value="Asp_Glu_LeuTrfase"/>
</dbReference>
<sequence>MTLQFGVTRESQCGYLSQQQERLLVTVTDGNPPMTAELYEHLLEHGFRRSHNDVYRPYCRLCQACQSLRVLAPEFSPSRSQRRVINKNADLTQCIVTKPQPDYDQLFCRFIELRHKDGAMYPPDPDSFWHWCDCDWMQTQFVEWRDPSDKLIMVSVIDTLPNALSAMYTFFEPDHDKCSPGTFSILALIELCQQQNKDYLYLGYQIDACNKMNYKAKFTPNERLIGNQWKKAVKSPTL</sequence>
<dbReference type="NCBIfam" id="NF002346">
    <property type="entry name" value="PRK01305.2-3"/>
    <property type="match status" value="1"/>
</dbReference>
<dbReference type="Pfam" id="PF04377">
    <property type="entry name" value="ATE_C"/>
    <property type="match status" value="1"/>
</dbReference>
<protein>
    <recommendedName>
        <fullName evidence="4">Aspartate/glutamate leucyltransferase</fullName>
        <ecNumber evidence="4">2.3.2.29</ecNumber>
    </recommendedName>
</protein>
<keyword evidence="2 4" id="KW-0808">Transferase</keyword>
<evidence type="ECO:0000256" key="1">
    <source>
        <dbReference type="ARBA" id="ARBA00022490"/>
    </source>
</evidence>
<comment type="subcellular location">
    <subcellularLocation>
        <location evidence="4">Cytoplasm</location>
    </subcellularLocation>
</comment>
<keyword evidence="1 4" id="KW-0963">Cytoplasm</keyword>
<comment type="catalytic activity">
    <reaction evidence="4">
        <text>N-terminal L-aspartyl-[protein] + L-leucyl-tRNA(Leu) = N-terminal L-leucyl-L-aspartyl-[protein] + tRNA(Leu) + H(+)</text>
        <dbReference type="Rhea" id="RHEA:50420"/>
        <dbReference type="Rhea" id="RHEA-COMP:9613"/>
        <dbReference type="Rhea" id="RHEA-COMP:9622"/>
        <dbReference type="Rhea" id="RHEA-COMP:12669"/>
        <dbReference type="Rhea" id="RHEA-COMP:12674"/>
        <dbReference type="ChEBI" id="CHEBI:15378"/>
        <dbReference type="ChEBI" id="CHEBI:64720"/>
        <dbReference type="ChEBI" id="CHEBI:78442"/>
        <dbReference type="ChEBI" id="CHEBI:78494"/>
        <dbReference type="ChEBI" id="CHEBI:133042"/>
        <dbReference type="EC" id="2.3.2.29"/>
    </reaction>
</comment>
<evidence type="ECO:0000313" key="7">
    <source>
        <dbReference type="EMBL" id="TDP40622.1"/>
    </source>
</evidence>
<keyword evidence="3 4" id="KW-0012">Acyltransferase</keyword>
<keyword evidence="8" id="KW-1185">Reference proteome</keyword>
<proteinExistence type="inferred from homology"/>
<dbReference type="GO" id="GO:0008914">
    <property type="term" value="F:leucyl-tRNA--protein transferase activity"/>
    <property type="evidence" value="ECO:0007669"/>
    <property type="project" value="UniProtKB-UniRule"/>
</dbReference>
<name>A0A4R6PQ17_9GAMM</name>
<evidence type="ECO:0000313" key="8">
    <source>
        <dbReference type="Proteomes" id="UP000295531"/>
    </source>
</evidence>
<dbReference type="InterPro" id="IPR030700">
    <property type="entry name" value="N-end_Aminoacyl_Trfase"/>
</dbReference>
<dbReference type="GO" id="GO:0004057">
    <property type="term" value="F:arginyl-tRNA--protein transferase activity"/>
    <property type="evidence" value="ECO:0007669"/>
    <property type="project" value="InterPro"/>
</dbReference>
<dbReference type="PANTHER" id="PTHR21367">
    <property type="entry name" value="ARGININE-TRNA-PROTEIN TRANSFERASE 1"/>
    <property type="match status" value="1"/>
</dbReference>
<dbReference type="PIRSF" id="PIRSF037208">
    <property type="entry name" value="ATE_pro_prd"/>
    <property type="match status" value="1"/>
</dbReference>